<sequence>EHNDLFGDALSQSDEE</sequence>
<accession>A0A820IA26</accession>
<feature type="non-terminal residue" evidence="1">
    <location>
        <position position="1"/>
    </location>
</feature>
<evidence type="ECO:0000313" key="1">
    <source>
        <dbReference type="EMBL" id="CAF4306747.1"/>
    </source>
</evidence>
<reference evidence="1" key="1">
    <citation type="submission" date="2021-02" db="EMBL/GenBank/DDBJ databases">
        <authorList>
            <person name="Nowell W R."/>
        </authorList>
    </citation>
    <scope>NUCLEOTIDE SEQUENCE</scope>
</reference>
<proteinExistence type="predicted"/>
<organism evidence="1 2">
    <name type="scientific">Rotaria sordida</name>
    <dbReference type="NCBI Taxonomy" id="392033"/>
    <lineage>
        <taxon>Eukaryota</taxon>
        <taxon>Metazoa</taxon>
        <taxon>Spiralia</taxon>
        <taxon>Gnathifera</taxon>
        <taxon>Rotifera</taxon>
        <taxon>Eurotatoria</taxon>
        <taxon>Bdelloidea</taxon>
        <taxon>Philodinida</taxon>
        <taxon>Philodinidae</taxon>
        <taxon>Rotaria</taxon>
    </lineage>
</organism>
<protein>
    <submittedName>
        <fullName evidence="1">Uncharacterized protein</fullName>
    </submittedName>
</protein>
<evidence type="ECO:0000313" key="2">
    <source>
        <dbReference type="Proteomes" id="UP000663874"/>
    </source>
</evidence>
<comment type="caution">
    <text evidence="1">The sequence shown here is derived from an EMBL/GenBank/DDBJ whole genome shotgun (WGS) entry which is preliminary data.</text>
</comment>
<name>A0A820IA26_9BILA</name>
<dbReference type="EMBL" id="CAJOBE010035173">
    <property type="protein sequence ID" value="CAF4306747.1"/>
    <property type="molecule type" value="Genomic_DNA"/>
</dbReference>
<gene>
    <name evidence="1" type="ORF">FNK824_LOCUS40845</name>
</gene>
<dbReference type="AlphaFoldDB" id="A0A820IA26"/>
<dbReference type="Proteomes" id="UP000663874">
    <property type="component" value="Unassembled WGS sequence"/>
</dbReference>